<dbReference type="InterPro" id="IPR005693">
    <property type="entry name" value="Mce"/>
</dbReference>
<dbReference type="NCBIfam" id="TIGR00996">
    <property type="entry name" value="Mtu_fam_mce"/>
    <property type="match status" value="1"/>
</dbReference>
<dbReference type="InterPro" id="IPR052336">
    <property type="entry name" value="MlaD_Phospholipid_Transporter"/>
</dbReference>
<dbReference type="Pfam" id="PF02470">
    <property type="entry name" value="MlaD"/>
    <property type="match status" value="1"/>
</dbReference>
<gene>
    <name evidence="3" type="ORF">GCM10022226_28270</name>
</gene>
<evidence type="ECO:0000313" key="4">
    <source>
        <dbReference type="Proteomes" id="UP001500888"/>
    </source>
</evidence>
<dbReference type="PANTHER" id="PTHR33371:SF4">
    <property type="entry name" value="INTERMEMBRANE PHOSPHOLIPID TRANSPORT SYSTEM BINDING PROTEIN MLAD"/>
    <property type="match status" value="1"/>
</dbReference>
<dbReference type="Pfam" id="PF11887">
    <property type="entry name" value="Mce4_CUP1"/>
    <property type="match status" value="1"/>
</dbReference>
<evidence type="ECO:0000313" key="3">
    <source>
        <dbReference type="EMBL" id="GAA3806512.1"/>
    </source>
</evidence>
<dbReference type="Proteomes" id="UP001500888">
    <property type="component" value="Unassembled WGS sequence"/>
</dbReference>
<dbReference type="PANTHER" id="PTHR33371">
    <property type="entry name" value="INTERMEMBRANE PHOSPHOLIPID TRANSPORT SYSTEM BINDING PROTEIN MLAD-RELATED"/>
    <property type="match status" value="1"/>
</dbReference>
<proteinExistence type="predicted"/>
<feature type="domain" description="Mammalian cell entry C-terminal" evidence="2">
    <location>
        <begin position="119"/>
        <end position="273"/>
    </location>
</feature>
<evidence type="ECO:0000259" key="1">
    <source>
        <dbReference type="Pfam" id="PF02470"/>
    </source>
</evidence>
<dbReference type="InterPro" id="IPR024516">
    <property type="entry name" value="Mce_C"/>
</dbReference>
<comment type="caution">
    <text evidence="3">The sequence shown here is derived from an EMBL/GenBank/DDBJ whole genome shotgun (WGS) entry which is preliminary data.</text>
</comment>
<dbReference type="RefSeq" id="WP_344938750.1">
    <property type="nucleotide sequence ID" value="NZ_BAAAZR010000004.1"/>
</dbReference>
<dbReference type="EMBL" id="BAAAZR010000004">
    <property type="protein sequence ID" value="GAA3806512.1"/>
    <property type="molecule type" value="Genomic_DNA"/>
</dbReference>
<protein>
    <recommendedName>
        <fullName evidence="5">MCE family protein</fullName>
    </recommendedName>
</protein>
<keyword evidence="4" id="KW-1185">Reference proteome</keyword>
<evidence type="ECO:0008006" key="5">
    <source>
        <dbReference type="Google" id="ProtNLM"/>
    </source>
</evidence>
<sequence>MPLVLRLVIAIALVAVAGATLVYVIRGAGDSAGPRFTAVFGHSGQGMDTNSPVKIRGITVGTISGVTLNDKAQSVVAMRLDPGVNVPDTVTAAIEPVSVFGPKFLNLIPGAHEGKGPYLRSGAQILRTEDPKDLSDSLGKAYKGLSAVNPKEVSVIVHTLARGLDGKGDELKDIIDDGGTLIDVAHRHRADARRFLGDAAALSTSLAGKGPGIVAIIQDVNVLTPDLLRRADRLRALLHELSSISALAAHGLNEHRGDLKAAVNSGERAVALIYAQLGVAGSGVRGLNQILDLLNEMIKAPGPGGANQLQVQAFIATDVCELIVGACGPTDGR</sequence>
<feature type="domain" description="Mce/MlaD" evidence="1">
    <location>
        <begin position="33"/>
        <end position="110"/>
    </location>
</feature>
<evidence type="ECO:0000259" key="2">
    <source>
        <dbReference type="Pfam" id="PF11887"/>
    </source>
</evidence>
<dbReference type="InterPro" id="IPR003399">
    <property type="entry name" value="Mce/MlaD"/>
</dbReference>
<reference evidence="4" key="1">
    <citation type="journal article" date="2019" name="Int. J. Syst. Evol. Microbiol.">
        <title>The Global Catalogue of Microorganisms (GCM) 10K type strain sequencing project: providing services to taxonomists for standard genome sequencing and annotation.</title>
        <authorList>
            <consortium name="The Broad Institute Genomics Platform"/>
            <consortium name="The Broad Institute Genome Sequencing Center for Infectious Disease"/>
            <person name="Wu L."/>
            <person name="Ma J."/>
        </authorList>
    </citation>
    <scope>NUCLEOTIDE SEQUENCE [LARGE SCALE GENOMIC DNA]</scope>
    <source>
        <strain evidence="4">JCM 16908</strain>
    </source>
</reference>
<name>A0ABP7I547_9ACTN</name>
<accession>A0ABP7I547</accession>
<organism evidence="3 4">
    <name type="scientific">Sphaerisporangium flaviroseum</name>
    <dbReference type="NCBI Taxonomy" id="509199"/>
    <lineage>
        <taxon>Bacteria</taxon>
        <taxon>Bacillati</taxon>
        <taxon>Actinomycetota</taxon>
        <taxon>Actinomycetes</taxon>
        <taxon>Streptosporangiales</taxon>
        <taxon>Streptosporangiaceae</taxon>
        <taxon>Sphaerisporangium</taxon>
    </lineage>
</organism>